<dbReference type="PANTHER" id="PTHR11177">
    <property type="entry name" value="CHITINASE"/>
    <property type="match status" value="1"/>
</dbReference>
<dbReference type="PROSITE" id="PS01095">
    <property type="entry name" value="GH18_1"/>
    <property type="match status" value="1"/>
</dbReference>
<dbReference type="STRING" id="88036.D8RSB8"/>
<accession>D8RSB8</accession>
<dbReference type="PROSITE" id="PS51910">
    <property type="entry name" value="GH18_2"/>
    <property type="match status" value="1"/>
</dbReference>
<dbReference type="Pfam" id="PF00704">
    <property type="entry name" value="Glyco_hydro_18"/>
    <property type="match status" value="1"/>
</dbReference>
<evidence type="ECO:0000256" key="2">
    <source>
        <dbReference type="ARBA" id="ARBA00023295"/>
    </source>
</evidence>
<keyword evidence="8" id="KW-1185">Reference proteome</keyword>
<evidence type="ECO:0000313" key="8">
    <source>
        <dbReference type="Proteomes" id="UP000001514"/>
    </source>
</evidence>
<dbReference type="InterPro" id="IPR017853">
    <property type="entry name" value="GH"/>
</dbReference>
<dbReference type="InterPro" id="IPR029070">
    <property type="entry name" value="Chitinase_insertion_sf"/>
</dbReference>
<dbReference type="InterPro" id="IPR011583">
    <property type="entry name" value="Chitinase_II/V-like_cat"/>
</dbReference>
<dbReference type="Gene3D" id="3.10.50.10">
    <property type="match status" value="1"/>
</dbReference>
<dbReference type="GO" id="GO:0004568">
    <property type="term" value="F:chitinase activity"/>
    <property type="evidence" value="ECO:0000318"/>
    <property type="project" value="GO_Central"/>
</dbReference>
<evidence type="ECO:0000313" key="7">
    <source>
        <dbReference type="EMBL" id="EFJ25038.1"/>
    </source>
</evidence>
<protein>
    <recommendedName>
        <fullName evidence="6">GH18 domain-containing protein</fullName>
    </recommendedName>
</protein>
<dbReference type="AlphaFoldDB" id="D8RSB8"/>
<dbReference type="eggNOG" id="KOG2806">
    <property type="taxonomic scope" value="Eukaryota"/>
</dbReference>
<dbReference type="EMBL" id="GL377588">
    <property type="protein sequence ID" value="EFJ25038.1"/>
    <property type="molecule type" value="Genomic_DNA"/>
</dbReference>
<keyword evidence="5" id="KW-0732">Signal</keyword>
<organism evidence="8">
    <name type="scientific">Selaginella moellendorffii</name>
    <name type="common">Spikemoss</name>
    <dbReference type="NCBI Taxonomy" id="88036"/>
    <lineage>
        <taxon>Eukaryota</taxon>
        <taxon>Viridiplantae</taxon>
        <taxon>Streptophyta</taxon>
        <taxon>Embryophyta</taxon>
        <taxon>Tracheophyta</taxon>
        <taxon>Lycopodiopsida</taxon>
        <taxon>Selaginellales</taxon>
        <taxon>Selaginellaceae</taxon>
        <taxon>Selaginella</taxon>
    </lineage>
</organism>
<feature type="chain" id="PRO_5003122078" description="GH18 domain-containing protein" evidence="5">
    <location>
        <begin position="27"/>
        <end position="395"/>
    </location>
</feature>
<evidence type="ECO:0000256" key="5">
    <source>
        <dbReference type="SAM" id="SignalP"/>
    </source>
</evidence>
<dbReference type="GO" id="GO:0008061">
    <property type="term" value="F:chitin binding"/>
    <property type="evidence" value="ECO:0007669"/>
    <property type="project" value="InterPro"/>
</dbReference>
<dbReference type="SUPFAM" id="SSF51445">
    <property type="entry name" value="(Trans)glycosidases"/>
    <property type="match status" value="1"/>
</dbReference>
<evidence type="ECO:0000256" key="3">
    <source>
        <dbReference type="RuleBase" id="RU000489"/>
    </source>
</evidence>
<sequence length="395" mass="42425">MERRSLASIFLAFLVVASDHYAAVSAFPAQDPWRKNDPWNWHYFPRNTKVVRVAYWPAYSADQYPASSIDSTLFTHLNYAFANLNASDNTVVPDDAARIAAFSRTVKSRNPSLKTLLSIGGGGADPKPFSAMASKASSRTAFIWSSIALARSNAFDGLDLDWEFPQNQTDMDNLGTLFAEWRFAAAAEAGHSGRPRLLLTAAVYYSGTIRFVGGGTYPTKSINANLDWVGLMAFDYHGSWEPTVTGAHTALYDPKSDVNTAAGVARWMAAGLRPDKGVLGLAMYGHSWILSDPSAKAGIGAPAKSPGPGDATPVFAGIVATVSGDDKATVVYDNVTVTAYAQVGSLWIGFDNEESIRNKVGFLRSKGMRGYFFWTASFDSGNGTLSRAAAAALGH</sequence>
<dbReference type="HOGENOM" id="CLU_002833_3_2_1"/>
<keyword evidence="1 3" id="KW-0378">Hydrolase</keyword>
<dbReference type="CDD" id="cd02879">
    <property type="entry name" value="GH18_plant_chitinase_class_V"/>
    <property type="match status" value="1"/>
</dbReference>
<proteinExistence type="inferred from homology"/>
<dbReference type="Gramene" id="EFJ25038">
    <property type="protein sequence ID" value="EFJ25038"/>
    <property type="gene ID" value="SELMODRAFT_414310"/>
</dbReference>
<gene>
    <name evidence="7" type="ORF">SELMODRAFT_414310</name>
</gene>
<feature type="signal peptide" evidence="5">
    <location>
        <begin position="1"/>
        <end position="26"/>
    </location>
</feature>
<dbReference type="Gene3D" id="3.20.20.80">
    <property type="entry name" value="Glycosidases"/>
    <property type="match status" value="1"/>
</dbReference>
<dbReference type="PANTHER" id="PTHR11177:SF317">
    <property type="entry name" value="CHITINASE 12-RELATED"/>
    <property type="match status" value="1"/>
</dbReference>
<evidence type="ECO:0000256" key="1">
    <source>
        <dbReference type="ARBA" id="ARBA00022801"/>
    </source>
</evidence>
<dbReference type="KEGG" id="smo:SELMODRAFT_414310"/>
<keyword evidence="2 3" id="KW-0326">Glycosidase</keyword>
<evidence type="ECO:0000259" key="6">
    <source>
        <dbReference type="PROSITE" id="PS51910"/>
    </source>
</evidence>
<dbReference type="SUPFAM" id="SSF54556">
    <property type="entry name" value="Chitinase insertion domain"/>
    <property type="match status" value="1"/>
</dbReference>
<feature type="domain" description="GH18" evidence="6">
    <location>
        <begin position="50"/>
        <end position="395"/>
    </location>
</feature>
<dbReference type="InterPro" id="IPR001579">
    <property type="entry name" value="Glyco_hydro_18_chit_AS"/>
</dbReference>
<dbReference type="InterPro" id="IPR050314">
    <property type="entry name" value="Glycosyl_Hydrlase_18"/>
</dbReference>
<dbReference type="Proteomes" id="UP000001514">
    <property type="component" value="Unassembled WGS sequence"/>
</dbReference>
<dbReference type="InParanoid" id="D8RSB8"/>
<name>D8RSB8_SELML</name>
<dbReference type="OMA" id="FIQHCQA"/>
<reference evidence="7 8" key="1">
    <citation type="journal article" date="2011" name="Science">
        <title>The Selaginella genome identifies genetic changes associated with the evolution of vascular plants.</title>
        <authorList>
            <person name="Banks J.A."/>
            <person name="Nishiyama T."/>
            <person name="Hasebe M."/>
            <person name="Bowman J.L."/>
            <person name="Gribskov M."/>
            <person name="dePamphilis C."/>
            <person name="Albert V.A."/>
            <person name="Aono N."/>
            <person name="Aoyama T."/>
            <person name="Ambrose B.A."/>
            <person name="Ashton N.W."/>
            <person name="Axtell M.J."/>
            <person name="Barker E."/>
            <person name="Barker M.S."/>
            <person name="Bennetzen J.L."/>
            <person name="Bonawitz N.D."/>
            <person name="Chapple C."/>
            <person name="Cheng C."/>
            <person name="Correa L.G."/>
            <person name="Dacre M."/>
            <person name="DeBarry J."/>
            <person name="Dreyer I."/>
            <person name="Elias M."/>
            <person name="Engstrom E.M."/>
            <person name="Estelle M."/>
            <person name="Feng L."/>
            <person name="Finet C."/>
            <person name="Floyd S.K."/>
            <person name="Frommer W.B."/>
            <person name="Fujita T."/>
            <person name="Gramzow L."/>
            <person name="Gutensohn M."/>
            <person name="Harholt J."/>
            <person name="Hattori M."/>
            <person name="Heyl A."/>
            <person name="Hirai T."/>
            <person name="Hiwatashi Y."/>
            <person name="Ishikawa M."/>
            <person name="Iwata M."/>
            <person name="Karol K.G."/>
            <person name="Koehler B."/>
            <person name="Kolukisaoglu U."/>
            <person name="Kubo M."/>
            <person name="Kurata T."/>
            <person name="Lalonde S."/>
            <person name="Li K."/>
            <person name="Li Y."/>
            <person name="Litt A."/>
            <person name="Lyons E."/>
            <person name="Manning G."/>
            <person name="Maruyama T."/>
            <person name="Michael T.P."/>
            <person name="Mikami K."/>
            <person name="Miyazaki S."/>
            <person name="Morinaga S."/>
            <person name="Murata T."/>
            <person name="Mueller-Roeber B."/>
            <person name="Nelson D.R."/>
            <person name="Obara M."/>
            <person name="Oguri Y."/>
            <person name="Olmstead R.G."/>
            <person name="Onodera N."/>
            <person name="Petersen B.L."/>
            <person name="Pils B."/>
            <person name="Prigge M."/>
            <person name="Rensing S.A."/>
            <person name="Riano-Pachon D.M."/>
            <person name="Roberts A.W."/>
            <person name="Sato Y."/>
            <person name="Scheller H.V."/>
            <person name="Schulz B."/>
            <person name="Schulz C."/>
            <person name="Shakirov E.V."/>
            <person name="Shibagaki N."/>
            <person name="Shinohara N."/>
            <person name="Shippen D.E."/>
            <person name="Soerensen I."/>
            <person name="Sotooka R."/>
            <person name="Sugimoto N."/>
            <person name="Sugita M."/>
            <person name="Sumikawa N."/>
            <person name="Tanurdzic M."/>
            <person name="Theissen G."/>
            <person name="Ulvskov P."/>
            <person name="Wakazuki S."/>
            <person name="Weng J.K."/>
            <person name="Willats W.W."/>
            <person name="Wipf D."/>
            <person name="Wolf P.G."/>
            <person name="Yang L."/>
            <person name="Zimmer A.D."/>
            <person name="Zhu Q."/>
            <person name="Mitros T."/>
            <person name="Hellsten U."/>
            <person name="Loque D."/>
            <person name="Otillar R."/>
            <person name="Salamov A."/>
            <person name="Schmutz J."/>
            <person name="Shapiro H."/>
            <person name="Lindquist E."/>
            <person name="Lucas S."/>
            <person name="Rokhsar D."/>
            <person name="Grigoriev I.V."/>
        </authorList>
    </citation>
    <scope>NUCLEOTIDE SEQUENCE [LARGE SCALE GENOMIC DNA]</scope>
</reference>
<evidence type="ECO:0000256" key="4">
    <source>
        <dbReference type="RuleBase" id="RU004453"/>
    </source>
</evidence>
<dbReference type="GO" id="GO:0005576">
    <property type="term" value="C:extracellular region"/>
    <property type="evidence" value="ECO:0000318"/>
    <property type="project" value="GO_Central"/>
</dbReference>
<dbReference type="GO" id="GO:0005975">
    <property type="term" value="P:carbohydrate metabolic process"/>
    <property type="evidence" value="ECO:0007669"/>
    <property type="project" value="InterPro"/>
</dbReference>
<dbReference type="SMART" id="SM00636">
    <property type="entry name" value="Glyco_18"/>
    <property type="match status" value="1"/>
</dbReference>
<dbReference type="InterPro" id="IPR001223">
    <property type="entry name" value="Glyco_hydro18_cat"/>
</dbReference>
<comment type="similarity">
    <text evidence="4">Belongs to the glycosyl hydrolase 18 family.</text>
</comment>
<dbReference type="GO" id="GO:0006032">
    <property type="term" value="P:chitin catabolic process"/>
    <property type="evidence" value="ECO:0000318"/>
    <property type="project" value="GO_Central"/>
</dbReference>